<evidence type="ECO:0000256" key="5">
    <source>
        <dbReference type="ARBA" id="ARBA00023242"/>
    </source>
</evidence>
<keyword evidence="10" id="KW-1185">Reference proteome</keyword>
<reference evidence="9" key="2">
    <citation type="submission" date="2021-12" db="EMBL/GenBank/DDBJ databases">
        <title>Resequencing data analysis of finger millet.</title>
        <authorList>
            <person name="Hatakeyama M."/>
            <person name="Aluri S."/>
            <person name="Balachadran M.T."/>
            <person name="Sivarajan S.R."/>
            <person name="Poveda L."/>
            <person name="Shimizu-Inatsugi R."/>
            <person name="Schlapbach R."/>
            <person name="Sreeman S.M."/>
            <person name="Shimizu K.K."/>
        </authorList>
    </citation>
    <scope>NUCLEOTIDE SEQUENCE</scope>
</reference>
<gene>
    <name evidence="9" type="primary">gb20717</name>
    <name evidence="9" type="ORF">PR202_gb20717</name>
</gene>
<comment type="subcellular location">
    <subcellularLocation>
        <location evidence="1 6">Nucleus</location>
    </subcellularLocation>
</comment>
<evidence type="ECO:0000259" key="8">
    <source>
        <dbReference type="SMART" id="SM00333"/>
    </source>
</evidence>
<comment type="caution">
    <text evidence="9">The sequence shown here is derived from an EMBL/GenBank/DDBJ whole genome shotgun (WGS) entry which is preliminary data.</text>
</comment>
<keyword evidence="4 6" id="KW-0804">Transcription</keyword>
<feature type="region of interest" description="Disordered" evidence="7">
    <location>
        <begin position="492"/>
        <end position="519"/>
    </location>
</feature>
<organism evidence="9 10">
    <name type="scientific">Eleusine coracana subsp. coracana</name>
    <dbReference type="NCBI Taxonomy" id="191504"/>
    <lineage>
        <taxon>Eukaryota</taxon>
        <taxon>Viridiplantae</taxon>
        <taxon>Streptophyta</taxon>
        <taxon>Embryophyta</taxon>
        <taxon>Tracheophyta</taxon>
        <taxon>Spermatophyta</taxon>
        <taxon>Magnoliopsida</taxon>
        <taxon>Liliopsida</taxon>
        <taxon>Poales</taxon>
        <taxon>Poaceae</taxon>
        <taxon>PACMAD clade</taxon>
        <taxon>Chloridoideae</taxon>
        <taxon>Cynodonteae</taxon>
        <taxon>Eleusininae</taxon>
        <taxon>Eleusine</taxon>
    </lineage>
</organism>
<feature type="region of interest" description="Disordered" evidence="7">
    <location>
        <begin position="1039"/>
        <end position="1061"/>
    </location>
</feature>
<feature type="compositionally biased region" description="Basic residues" evidence="7">
    <location>
        <begin position="718"/>
        <end position="727"/>
    </location>
</feature>
<feature type="region of interest" description="Disordered" evidence="7">
    <location>
        <begin position="691"/>
        <end position="752"/>
    </location>
</feature>
<reference evidence="9" key="1">
    <citation type="journal article" date="2018" name="DNA Res.">
        <title>Multiple hybrid de novo genome assembly of finger millet, an orphan allotetraploid crop.</title>
        <authorList>
            <person name="Hatakeyama M."/>
            <person name="Aluri S."/>
            <person name="Balachadran M.T."/>
            <person name="Sivarajan S.R."/>
            <person name="Patrignani A."/>
            <person name="Gruter S."/>
            <person name="Poveda L."/>
            <person name="Shimizu-Inatsugi R."/>
            <person name="Baeten J."/>
            <person name="Francoijs K.J."/>
            <person name="Nataraja K.N."/>
            <person name="Reddy Y.A.N."/>
            <person name="Phadnis S."/>
            <person name="Ravikumar R.L."/>
            <person name="Schlapbach R."/>
            <person name="Sreeman S.M."/>
            <person name="Shimizu K.K."/>
        </authorList>
    </citation>
    <scope>NUCLEOTIDE SEQUENCE</scope>
</reference>
<feature type="domain" description="Tudor" evidence="8">
    <location>
        <begin position="29"/>
        <end position="88"/>
    </location>
</feature>
<dbReference type="Gene3D" id="2.30.30.140">
    <property type="match status" value="1"/>
</dbReference>
<dbReference type="AlphaFoldDB" id="A0AAV5FC62"/>
<feature type="compositionally biased region" description="Polar residues" evidence="7">
    <location>
        <begin position="116"/>
        <end position="133"/>
    </location>
</feature>
<feature type="region of interest" description="Disordered" evidence="7">
    <location>
        <begin position="93"/>
        <end position="152"/>
    </location>
</feature>
<dbReference type="GO" id="GO:0035267">
    <property type="term" value="C:NuA4 histone acetyltransferase complex"/>
    <property type="evidence" value="ECO:0007669"/>
    <property type="project" value="InterPro"/>
</dbReference>
<dbReference type="GO" id="GO:0006357">
    <property type="term" value="P:regulation of transcription by RNA polymerase II"/>
    <property type="evidence" value="ECO:0007669"/>
    <property type="project" value="InterPro"/>
</dbReference>
<dbReference type="SMART" id="SM00333">
    <property type="entry name" value="TUDOR"/>
    <property type="match status" value="1"/>
</dbReference>
<dbReference type="GO" id="GO:0005634">
    <property type="term" value="C:nucleus"/>
    <property type="evidence" value="ECO:0007669"/>
    <property type="project" value="UniProtKB-SubCell"/>
</dbReference>
<feature type="compositionally biased region" description="Basic and acidic residues" evidence="7">
    <location>
        <begin position="499"/>
        <end position="514"/>
    </location>
</feature>
<evidence type="ECO:0000256" key="7">
    <source>
        <dbReference type="SAM" id="MobiDB-lite"/>
    </source>
</evidence>
<dbReference type="InterPro" id="IPR002999">
    <property type="entry name" value="Tudor"/>
</dbReference>
<evidence type="ECO:0000256" key="6">
    <source>
        <dbReference type="RuleBase" id="RU361124"/>
    </source>
</evidence>
<name>A0AAV5FC62_ELECO</name>
<evidence type="ECO:0000256" key="2">
    <source>
        <dbReference type="ARBA" id="ARBA00008035"/>
    </source>
</evidence>
<evidence type="ECO:0000313" key="9">
    <source>
        <dbReference type="EMBL" id="GJN32227.1"/>
    </source>
</evidence>
<dbReference type="CDD" id="cd20404">
    <property type="entry name" value="Tudor_Agenet_AtEML-like"/>
    <property type="match status" value="1"/>
</dbReference>
<evidence type="ECO:0000256" key="4">
    <source>
        <dbReference type="ARBA" id="ARBA00023163"/>
    </source>
</evidence>
<evidence type="ECO:0000256" key="1">
    <source>
        <dbReference type="ARBA" id="ARBA00004123"/>
    </source>
</evidence>
<evidence type="ECO:0000256" key="3">
    <source>
        <dbReference type="ARBA" id="ARBA00023015"/>
    </source>
</evidence>
<dbReference type="EMBL" id="BQKI01000083">
    <property type="protein sequence ID" value="GJN32227.1"/>
    <property type="molecule type" value="Genomic_DNA"/>
</dbReference>
<dbReference type="Pfam" id="PF10513">
    <property type="entry name" value="EPL1"/>
    <property type="match status" value="1"/>
</dbReference>
<protein>
    <recommendedName>
        <fullName evidence="6">Enhancer of polycomb-like protein</fullName>
    </recommendedName>
</protein>
<keyword evidence="5 6" id="KW-0539">Nucleus</keyword>
<dbReference type="Proteomes" id="UP001054889">
    <property type="component" value="Unassembled WGS sequence"/>
</dbReference>
<feature type="compositionally biased region" description="Polar residues" evidence="7">
    <location>
        <begin position="96"/>
        <end position="105"/>
    </location>
</feature>
<sequence>MLRKRDGKVPFRKRRPRRHFYEVSPHDVDPFCIVKERIRVFWPLDETWYFGLIKEYDPVTRLHHVRYDDKDEEWINIQNERIKLLLLPSEARNRSNHNNTRSVCNPNHEEREGENSDGSSARSSETEPISSWSPRPKQGRSATSSNISKQDETHTNIAPFFDQKQFQEPNVKGDKMFNGAIPDSLPANRSATALNNTRAAPEDMRFRFVYSRKRFCRKRNGFLNISEDSCPKIVADSAMVFAALPGRLPGTKDDASLTYVSLLLNLPLKPVYKFISEAYTIWLSNAFLLLQHGTLVALWPVVHLDILFVDNVFGLKHLLLETCLRSAVSFFCFLVGSFSQCLTQRSLKDSKIPCTSIRFQISGVHGKSQVVFMLFSFVEVGRSKWKHMLGKLQDHCSTRALSYADSKYTNIIMHHTNGIDRRVLPSIDAFSKGLDLWNTKFLKESNCSDMSPVICYFYERCQNDLNMATAPSPLLCQHLKLVTEGNLTNGSQQSISFTLDKDKQQSEEQHRSDTIHPSCPASGVCPLNLGSSSDGLLDMDTARSKNLSSSGNQEFSTAETTLSSEFYGSSIGDANPTCRKFPEQNGPSFGADKPCSSKLSVICSSQESGERHLSIKITQDKTVDASSDKSLNKDESDMHPISNLVEELNEYPIGRSTPTAPRTTYHRNRFTSISRIFGDGSKLLPEELTLTGFTGGSKRPRSQVSYSVSPRSEELGLKHKSHFRKIQPHNAAKTNDGKRFPDNSRSGHSSPESLTCVANVLVTVGDRGWREYDTQITMDSDGQSERRICVKACRRNQVGAEWCLEFPDRSQWSIFKQMHDECYSHNIRAASVKNIPIPGVCLVEDDDNVAVSFLRPEDYLGHVGTDVEIALNDSRVIYDMDSDDESWISSWRESLRENIAACKLTEDLFERVMDKLEKFAYSHNCNELTIDQMKEVDLDNVSLDIIEGIHAYWKDKRQKKRHATHSTFSVPFLVSGRRCNEYVGDGRTCEFYDSGSLYSPTGYSPRFSMKTDSPRSFDASERSLTPRYFRTNSSKRSASFAFSEDHQPSPSFRHQKAKRGPPDHWNNAIQEWQNTKHLFPGISQSHRVDIEELKLRDATSAAQHAATMAKLKREKAHCLMHKADLALHKATVALMMADAIKSSRDGRRDFRDDER</sequence>
<feature type="compositionally biased region" description="Polar residues" evidence="7">
    <location>
        <begin position="743"/>
        <end position="752"/>
    </location>
</feature>
<dbReference type="PANTHER" id="PTHR14898">
    <property type="entry name" value="ENHANCER OF POLYCOMB"/>
    <property type="match status" value="1"/>
</dbReference>
<comment type="similarity">
    <text evidence="2 6">Belongs to the enhancer of polycomb family.</text>
</comment>
<keyword evidence="3 6" id="KW-0805">Transcription regulation</keyword>
<accession>A0AAV5FC62</accession>
<proteinExistence type="inferred from homology"/>
<dbReference type="InterPro" id="IPR024943">
    <property type="entry name" value="Enhancer_polycomb"/>
</dbReference>
<dbReference type="FunFam" id="2.30.30.140:FF:000079">
    <property type="entry name" value="Enhancer of polycomb-like transcription factor protein"/>
    <property type="match status" value="1"/>
</dbReference>
<dbReference type="InterPro" id="IPR019542">
    <property type="entry name" value="Enhancer_polycomb-like_N"/>
</dbReference>
<evidence type="ECO:0000313" key="10">
    <source>
        <dbReference type="Proteomes" id="UP001054889"/>
    </source>
</evidence>